<dbReference type="Proteomes" id="UP000184330">
    <property type="component" value="Unassembled WGS sequence"/>
</dbReference>
<dbReference type="STRING" id="576137.A0A1L7XDN4"/>
<sequence length="796" mass="89925">MADSSIDPQLQNQPATLPRSAAGDTPEAQSDGENDGTSRKRQKLNLYKCNQCRIARKKCFPTDRTWPGQKCQRCLQHKPEELECSEPQLNTRKRGKNKSTPRAKTRSSSEKPDAPVKESDDDSSADEAPERPARIGLPKRIKREHVETMEPLSETPQPKVIGKRDQPPAFAYQPLGEKNFRLVCLKPGKKDDTVVCSFEMADIDDPKEYEAISYYWGGSDPAWKDSVKIELEDTQRPPKTHAVFIRSNLCNALKSLRHSTELRRFWVDALCINRSNPEETNHQVSMKLRIFHKAKNQCFWLGDDETFKAGLTFITRILDLAKIDTLIRDKESLAGWSAFVALLKNVTFSRLWMVQEVTVAANTTLHCGLQAIQYVDFVDAVAMFDSCQDDLVRLFRQCGKNYMELIDRKITVTKRFIDVTQNTLRKLRPERDDAGIERRLSLESLVSLLSDLTCTDHRDRIYSVLALAKDGLPPPEGTLMSTSYSPQTSDSLRIDYTRPLLDVYQDFVIHSITQSQSLDIICRRWASSVPEREAKLPTWVRPLQSSLQPPFDAKSSERTNADSLVGLPDHKCYTASRSIPATWSKVYDPFNPRILQGLAVKGFRIETISQLGPRASEGNILYEWLELGGCKLSDNGDFIPEKFWRTLVGDRGPHCSNAPSWYHRALLYCLSHGMGNVDINTNKLIAEYEAESSLVVGFLRRVQAVIWNRKFLVCGGRTGGRGYEPDWVGLAPMAAQVGDVICILYGCSVPVVLRPMQGVGNTEWWCVVGECYVHGVMDGEAVDHGGIDRDENFELR</sequence>
<protein>
    <recommendedName>
        <fullName evidence="2">Heterokaryon incompatibility domain-containing protein</fullName>
    </recommendedName>
</protein>
<organism evidence="3 4">
    <name type="scientific">Phialocephala subalpina</name>
    <dbReference type="NCBI Taxonomy" id="576137"/>
    <lineage>
        <taxon>Eukaryota</taxon>
        <taxon>Fungi</taxon>
        <taxon>Dikarya</taxon>
        <taxon>Ascomycota</taxon>
        <taxon>Pezizomycotina</taxon>
        <taxon>Leotiomycetes</taxon>
        <taxon>Helotiales</taxon>
        <taxon>Mollisiaceae</taxon>
        <taxon>Phialocephala</taxon>
        <taxon>Phialocephala fortinii species complex</taxon>
    </lineage>
</organism>
<feature type="compositionally biased region" description="Polar residues" evidence="1">
    <location>
        <begin position="1"/>
        <end position="15"/>
    </location>
</feature>
<gene>
    <name evidence="3" type="ORF">PAC_12974</name>
</gene>
<proteinExistence type="predicted"/>
<dbReference type="Pfam" id="PF26639">
    <property type="entry name" value="Het-6_barrel"/>
    <property type="match status" value="1"/>
</dbReference>
<dbReference type="Pfam" id="PF06985">
    <property type="entry name" value="HET"/>
    <property type="match status" value="1"/>
</dbReference>
<feature type="domain" description="Heterokaryon incompatibility" evidence="2">
    <location>
        <begin position="209"/>
        <end position="356"/>
    </location>
</feature>
<dbReference type="AlphaFoldDB" id="A0A1L7XDN4"/>
<feature type="compositionally biased region" description="Basic residues" evidence="1">
    <location>
        <begin position="91"/>
        <end position="105"/>
    </location>
</feature>
<name>A0A1L7XDN4_9HELO</name>
<reference evidence="3 4" key="1">
    <citation type="submission" date="2016-03" db="EMBL/GenBank/DDBJ databases">
        <authorList>
            <person name="Ploux O."/>
        </authorList>
    </citation>
    <scope>NUCLEOTIDE SEQUENCE [LARGE SCALE GENOMIC DNA]</scope>
    <source>
        <strain evidence="3 4">UAMH 11012</strain>
    </source>
</reference>
<dbReference type="OrthoDB" id="3477286at2759"/>
<feature type="compositionally biased region" description="Basic and acidic residues" evidence="1">
    <location>
        <begin position="107"/>
        <end position="118"/>
    </location>
</feature>
<dbReference type="InterPro" id="IPR052895">
    <property type="entry name" value="HetReg/Transcr_Mod"/>
</dbReference>
<dbReference type="InterPro" id="IPR010730">
    <property type="entry name" value="HET"/>
</dbReference>
<evidence type="ECO:0000313" key="3">
    <source>
        <dbReference type="EMBL" id="CZR63077.1"/>
    </source>
</evidence>
<dbReference type="PANTHER" id="PTHR24148:SF64">
    <property type="entry name" value="HETEROKARYON INCOMPATIBILITY DOMAIN-CONTAINING PROTEIN"/>
    <property type="match status" value="1"/>
</dbReference>
<dbReference type="EMBL" id="FJOG01000022">
    <property type="protein sequence ID" value="CZR63077.1"/>
    <property type="molecule type" value="Genomic_DNA"/>
</dbReference>
<evidence type="ECO:0000259" key="2">
    <source>
        <dbReference type="Pfam" id="PF06985"/>
    </source>
</evidence>
<feature type="region of interest" description="Disordered" evidence="1">
    <location>
        <begin position="85"/>
        <end position="170"/>
    </location>
</feature>
<keyword evidence="4" id="KW-1185">Reference proteome</keyword>
<evidence type="ECO:0000256" key="1">
    <source>
        <dbReference type="SAM" id="MobiDB-lite"/>
    </source>
</evidence>
<evidence type="ECO:0000313" key="4">
    <source>
        <dbReference type="Proteomes" id="UP000184330"/>
    </source>
</evidence>
<accession>A0A1L7XDN4</accession>
<feature type="region of interest" description="Disordered" evidence="1">
    <location>
        <begin position="1"/>
        <end position="42"/>
    </location>
</feature>
<dbReference type="PANTHER" id="PTHR24148">
    <property type="entry name" value="ANKYRIN REPEAT DOMAIN-CONTAINING PROTEIN 39 HOMOLOG-RELATED"/>
    <property type="match status" value="1"/>
</dbReference>